<dbReference type="GO" id="GO:0008808">
    <property type="term" value="F:cardiolipin synthase activity"/>
    <property type="evidence" value="ECO:0007669"/>
    <property type="project" value="UniProtKB-UniRule"/>
</dbReference>
<evidence type="ECO:0000256" key="1">
    <source>
        <dbReference type="ARBA" id="ARBA00004651"/>
    </source>
</evidence>
<feature type="domain" description="PLD phosphodiesterase" evidence="14">
    <location>
        <begin position="219"/>
        <end position="246"/>
    </location>
</feature>
<keyword evidence="8" id="KW-0443">Lipid metabolism</keyword>
<dbReference type="CDD" id="cd09152">
    <property type="entry name" value="PLDc_EcCLS_like_1"/>
    <property type="match status" value="1"/>
</dbReference>
<feature type="domain" description="PLD phosphodiesterase" evidence="14">
    <location>
        <begin position="403"/>
        <end position="430"/>
    </location>
</feature>
<evidence type="ECO:0000256" key="13">
    <source>
        <dbReference type="SAM" id="Phobius"/>
    </source>
</evidence>
<name>A0A938YCQ3_9ACTN</name>
<evidence type="ECO:0000256" key="5">
    <source>
        <dbReference type="ARBA" id="ARBA00022692"/>
    </source>
</evidence>
<dbReference type="NCBIfam" id="TIGR04265">
    <property type="entry name" value="bac_cardiolipin"/>
    <property type="match status" value="1"/>
</dbReference>
<dbReference type="InterPro" id="IPR022924">
    <property type="entry name" value="Cardiolipin_synthase"/>
</dbReference>
<feature type="transmembrane region" description="Helical" evidence="13">
    <location>
        <begin position="41"/>
        <end position="59"/>
    </location>
</feature>
<dbReference type="PANTHER" id="PTHR21248">
    <property type="entry name" value="CARDIOLIPIN SYNTHASE"/>
    <property type="match status" value="1"/>
</dbReference>
<dbReference type="PROSITE" id="PS50035">
    <property type="entry name" value="PLD"/>
    <property type="match status" value="2"/>
</dbReference>
<keyword evidence="7 13" id="KW-1133">Transmembrane helix</keyword>
<reference evidence="15" key="1">
    <citation type="submission" date="2021-01" db="EMBL/GenBank/DDBJ databases">
        <title>Novel species in genus Nocardioides.</title>
        <authorList>
            <person name="Zhang G."/>
        </authorList>
    </citation>
    <scope>NUCLEOTIDE SEQUENCE</scope>
    <source>
        <strain evidence="15">Zg-536</strain>
    </source>
</reference>
<proteinExistence type="predicted"/>
<dbReference type="GO" id="GO:0005886">
    <property type="term" value="C:plasma membrane"/>
    <property type="evidence" value="ECO:0007669"/>
    <property type="project" value="UniProtKB-SubCell"/>
</dbReference>
<keyword evidence="5 13" id="KW-0812">Transmembrane</keyword>
<comment type="caution">
    <text evidence="15">The sequence shown here is derived from an EMBL/GenBank/DDBJ whole genome shotgun (WGS) entry which is preliminary data.</text>
</comment>
<dbReference type="InterPro" id="IPR027379">
    <property type="entry name" value="CLS_N"/>
</dbReference>
<evidence type="ECO:0000313" key="16">
    <source>
        <dbReference type="Proteomes" id="UP000663791"/>
    </source>
</evidence>
<keyword evidence="11" id="KW-1208">Phospholipid metabolism</keyword>
<accession>A0A938YCQ3</accession>
<dbReference type="GO" id="GO:0032049">
    <property type="term" value="P:cardiolipin biosynthetic process"/>
    <property type="evidence" value="ECO:0007669"/>
    <property type="project" value="UniProtKB-UniRule"/>
</dbReference>
<dbReference type="EC" id="2.7.8.-" evidence="12"/>
<evidence type="ECO:0000256" key="9">
    <source>
        <dbReference type="ARBA" id="ARBA00023136"/>
    </source>
</evidence>
<keyword evidence="2" id="KW-1003">Cell membrane</keyword>
<organism evidence="15 16">
    <name type="scientific">Nocardioides faecalis</name>
    <dbReference type="NCBI Taxonomy" id="2803858"/>
    <lineage>
        <taxon>Bacteria</taxon>
        <taxon>Bacillati</taxon>
        <taxon>Actinomycetota</taxon>
        <taxon>Actinomycetes</taxon>
        <taxon>Propionibacteriales</taxon>
        <taxon>Nocardioidaceae</taxon>
        <taxon>Nocardioides</taxon>
    </lineage>
</organism>
<keyword evidence="3" id="KW-0444">Lipid biosynthesis</keyword>
<gene>
    <name evidence="15" type="primary">cls</name>
    <name evidence="15" type="ORF">JK386_16995</name>
</gene>
<dbReference type="Proteomes" id="UP000663791">
    <property type="component" value="Unassembled WGS sequence"/>
</dbReference>
<keyword evidence="9 13" id="KW-0472">Membrane</keyword>
<evidence type="ECO:0000313" key="15">
    <source>
        <dbReference type="EMBL" id="MBM9461601.1"/>
    </source>
</evidence>
<dbReference type="InterPro" id="IPR025202">
    <property type="entry name" value="PLD-like_dom"/>
</dbReference>
<evidence type="ECO:0000256" key="7">
    <source>
        <dbReference type="ARBA" id="ARBA00022989"/>
    </source>
</evidence>
<evidence type="ECO:0000256" key="3">
    <source>
        <dbReference type="ARBA" id="ARBA00022516"/>
    </source>
</evidence>
<keyword evidence="16" id="KW-1185">Reference proteome</keyword>
<dbReference type="EMBL" id="JAERTX010000019">
    <property type="protein sequence ID" value="MBM9461601.1"/>
    <property type="molecule type" value="Genomic_DNA"/>
</dbReference>
<evidence type="ECO:0000256" key="11">
    <source>
        <dbReference type="ARBA" id="ARBA00023264"/>
    </source>
</evidence>
<dbReference type="SMART" id="SM00155">
    <property type="entry name" value="PLDc"/>
    <property type="match status" value="2"/>
</dbReference>
<dbReference type="Gene3D" id="3.30.870.10">
    <property type="entry name" value="Endonuclease Chain A"/>
    <property type="match status" value="2"/>
</dbReference>
<dbReference type="SUPFAM" id="SSF56024">
    <property type="entry name" value="Phospholipase D/nuclease"/>
    <property type="match status" value="2"/>
</dbReference>
<evidence type="ECO:0000256" key="10">
    <source>
        <dbReference type="ARBA" id="ARBA00023209"/>
    </source>
</evidence>
<keyword evidence="6" id="KW-0677">Repeat</keyword>
<evidence type="ECO:0000256" key="8">
    <source>
        <dbReference type="ARBA" id="ARBA00023098"/>
    </source>
</evidence>
<evidence type="ECO:0000256" key="4">
    <source>
        <dbReference type="ARBA" id="ARBA00022679"/>
    </source>
</evidence>
<dbReference type="Pfam" id="PF13396">
    <property type="entry name" value="PLDc_N"/>
    <property type="match status" value="1"/>
</dbReference>
<dbReference type="PANTHER" id="PTHR21248:SF22">
    <property type="entry name" value="PHOSPHOLIPASE D"/>
    <property type="match status" value="1"/>
</dbReference>
<dbReference type="AlphaFoldDB" id="A0A938YCQ3"/>
<dbReference type="RefSeq" id="WP_205292918.1">
    <property type="nucleotide sequence ID" value="NZ_CP074406.1"/>
</dbReference>
<comment type="subcellular location">
    <subcellularLocation>
        <location evidence="1">Cell membrane</location>
        <topology evidence="1">Multi-pass membrane protein</topology>
    </subcellularLocation>
</comment>
<dbReference type="InterPro" id="IPR001736">
    <property type="entry name" value="PLipase_D/transphosphatidylase"/>
</dbReference>
<evidence type="ECO:0000256" key="2">
    <source>
        <dbReference type="ARBA" id="ARBA00022475"/>
    </source>
</evidence>
<evidence type="ECO:0000256" key="12">
    <source>
        <dbReference type="NCBIfam" id="TIGR04265"/>
    </source>
</evidence>
<evidence type="ECO:0000259" key="14">
    <source>
        <dbReference type="PROSITE" id="PS50035"/>
    </source>
</evidence>
<dbReference type="Pfam" id="PF13091">
    <property type="entry name" value="PLDc_2"/>
    <property type="match status" value="2"/>
</dbReference>
<protein>
    <recommendedName>
        <fullName evidence="12">Cardiolipin synthase</fullName>
        <ecNumber evidence="12">2.7.8.-</ecNumber>
    </recommendedName>
</protein>
<keyword evidence="10" id="KW-0594">Phospholipid biosynthesis</keyword>
<evidence type="ECO:0000256" key="6">
    <source>
        <dbReference type="ARBA" id="ARBA00022737"/>
    </source>
</evidence>
<feature type="transmembrane region" description="Helical" evidence="13">
    <location>
        <begin position="9"/>
        <end position="29"/>
    </location>
</feature>
<keyword evidence="4" id="KW-0808">Transferase</keyword>
<sequence length="490" mass="55040">MTWPEPSSALGWVVLVVELALRVVALGVIPGNRKPSTGMAWLLLIMVEPLIGFAIFLLFGRTRIGGRRITRQRVAVDTIRRRVAAHDLSFDTSALPPTLAGVADLNRTLGALPMTGGNEVQLLADYRTVIAEMAAEVDRARSHVHVEFYIVAWDEVTDPLFAALQRAAERGVDVRLLFDHLGTRRIRGYHRTLRRLRDSGIEWHPMLPIDPLRGRFRRPDLRNHRKILVVDGAVGFTGSLNLIEPGYHHPRNHRIGREWVELMVRLEGPVVTGLNAVFASDWYVETGETVDLVAVHGEPDTREDEELDVPCQVVPSGPGIVAENNLRMFTTLIYAATRRVSLTSPYFVPDESLLYAVTTAARRGLEVELFVSEVSDQVMVGHAQASYYRALLEAGVRIHLYPAPFVLHSKHFTIDDDVAVVGSSNMDMRSFGLNFEVTLMLPAPAVVARMRQVEDRYRALSRELTLSEWDRRPARTRYLDNVMRLTAALQ</sequence>